<comment type="caution">
    <text evidence="3">The sequence shown here is derived from an EMBL/GenBank/DDBJ whole genome shotgun (WGS) entry which is preliminary data.</text>
</comment>
<accession>A0ABP0RNJ9</accession>
<gene>
    <name evidence="2" type="ORF">CCMP2556_LOCUS47688</name>
    <name evidence="3" type="ORF">CCMP2556_LOCUS47731</name>
</gene>
<feature type="compositionally biased region" description="Basic and acidic residues" evidence="1">
    <location>
        <begin position="20"/>
        <end position="59"/>
    </location>
</feature>
<organism evidence="3 4">
    <name type="scientific">Durusdinium trenchii</name>
    <dbReference type="NCBI Taxonomy" id="1381693"/>
    <lineage>
        <taxon>Eukaryota</taxon>
        <taxon>Sar</taxon>
        <taxon>Alveolata</taxon>
        <taxon>Dinophyceae</taxon>
        <taxon>Suessiales</taxon>
        <taxon>Symbiodiniaceae</taxon>
        <taxon>Durusdinium</taxon>
    </lineage>
</organism>
<protein>
    <submittedName>
        <fullName evidence="3">Uncharacterized protein</fullName>
    </submittedName>
</protein>
<evidence type="ECO:0000313" key="2">
    <source>
        <dbReference type="EMBL" id="CAK9101088.1"/>
    </source>
</evidence>
<dbReference type="EMBL" id="CAXAMN010026173">
    <property type="protein sequence ID" value="CAK9101088.1"/>
    <property type="molecule type" value="Genomic_DNA"/>
</dbReference>
<dbReference type="EMBL" id="CAXAMN010026195">
    <property type="protein sequence ID" value="CAK9101198.1"/>
    <property type="molecule type" value="Genomic_DNA"/>
</dbReference>
<evidence type="ECO:0000313" key="3">
    <source>
        <dbReference type="EMBL" id="CAK9101198.1"/>
    </source>
</evidence>
<feature type="region of interest" description="Disordered" evidence="1">
    <location>
        <begin position="98"/>
        <end position="121"/>
    </location>
</feature>
<reference evidence="3 4" key="1">
    <citation type="submission" date="2024-02" db="EMBL/GenBank/DDBJ databases">
        <authorList>
            <person name="Chen Y."/>
            <person name="Shah S."/>
            <person name="Dougan E. K."/>
            <person name="Thang M."/>
            <person name="Chan C."/>
        </authorList>
    </citation>
    <scope>NUCLEOTIDE SEQUENCE [LARGE SCALE GENOMIC DNA]</scope>
</reference>
<keyword evidence="4" id="KW-1185">Reference proteome</keyword>
<name>A0ABP0RNJ9_9DINO</name>
<dbReference type="Proteomes" id="UP001642484">
    <property type="component" value="Unassembled WGS sequence"/>
</dbReference>
<proteinExistence type="predicted"/>
<evidence type="ECO:0000256" key="1">
    <source>
        <dbReference type="SAM" id="MobiDB-lite"/>
    </source>
</evidence>
<feature type="region of interest" description="Disordered" evidence="1">
    <location>
        <begin position="20"/>
        <end position="67"/>
    </location>
</feature>
<evidence type="ECO:0000313" key="4">
    <source>
        <dbReference type="Proteomes" id="UP001642484"/>
    </source>
</evidence>
<sequence>MCVASQMRMSELGASFTECHKQDESTHRYHADSRTAHHSPDQPDRFDEAPAPNESKETSAEEVEGDLEREVTNAVAMFLQGNDVDLNLRMMLRLRIRKPGRLGPPGRQPGRCQRQKCRGQGMQSSWRISTATRNSCLSFANLQQGSSSWAMIPVTCHPRCIGKSRNRLHGVDASA</sequence>